<evidence type="ECO:0000256" key="11">
    <source>
        <dbReference type="ARBA" id="ARBA00022833"/>
    </source>
</evidence>
<dbReference type="GO" id="GO:0008270">
    <property type="term" value="F:zinc ion binding"/>
    <property type="evidence" value="ECO:0007669"/>
    <property type="project" value="UniProtKB-UniRule"/>
</dbReference>
<evidence type="ECO:0000256" key="8">
    <source>
        <dbReference type="ARBA" id="ARBA00022723"/>
    </source>
</evidence>
<evidence type="ECO:0000256" key="2">
    <source>
        <dbReference type="ARBA" id="ARBA00001936"/>
    </source>
</evidence>
<evidence type="ECO:0000256" key="7">
    <source>
        <dbReference type="ARBA" id="ARBA00022619"/>
    </source>
</evidence>
<keyword evidence="12 20" id="KW-0460">Magnesium</keyword>
<evidence type="ECO:0000256" key="1">
    <source>
        <dbReference type="ARBA" id="ARBA00000141"/>
    </source>
</evidence>
<dbReference type="Gene3D" id="3.40.50.10990">
    <property type="entry name" value="GTP cyclohydrolase II"/>
    <property type="match status" value="1"/>
</dbReference>
<feature type="binding site" evidence="20">
    <location>
        <position position="28"/>
    </location>
    <ligand>
        <name>Mg(2+)</name>
        <dbReference type="ChEBI" id="CHEBI:18420"/>
        <label>1</label>
    </ligand>
</feature>
<evidence type="ECO:0000256" key="4">
    <source>
        <dbReference type="ARBA" id="ARBA00004853"/>
    </source>
</evidence>
<dbReference type="Gene3D" id="3.90.870.10">
    <property type="entry name" value="DHBP synthase"/>
    <property type="match status" value="1"/>
</dbReference>
<evidence type="ECO:0000256" key="16">
    <source>
        <dbReference type="ARBA" id="ARBA00023268"/>
    </source>
</evidence>
<feature type="site" description="Essential for catalytic activity" evidence="20">
    <location>
        <position position="163"/>
    </location>
</feature>
<keyword evidence="11 19" id="KW-0862">Zinc</keyword>
<evidence type="ECO:0000313" key="22">
    <source>
        <dbReference type="EMBL" id="KRN89505.1"/>
    </source>
</evidence>
<feature type="binding site" evidence="20">
    <location>
        <position position="142"/>
    </location>
    <ligand>
        <name>Mg(2+)</name>
        <dbReference type="ChEBI" id="CHEBI:18420"/>
        <label>2</label>
    </ligand>
</feature>
<dbReference type="GO" id="GO:0000287">
    <property type="term" value="F:magnesium ion binding"/>
    <property type="evidence" value="ECO:0007669"/>
    <property type="project" value="UniProtKB-UniRule"/>
</dbReference>
<feature type="binding site" evidence="19">
    <location>
        <position position="309"/>
    </location>
    <ligand>
        <name>GTP</name>
        <dbReference type="ChEBI" id="CHEBI:37565"/>
    </ligand>
</feature>
<dbReference type="InterPro" id="IPR032677">
    <property type="entry name" value="GTP_cyclohydro_II"/>
</dbReference>
<comment type="cofactor">
    <cofactor evidence="2">
        <name>Mn(2+)</name>
        <dbReference type="ChEBI" id="CHEBI:29035"/>
    </cofactor>
</comment>
<dbReference type="NCBIfam" id="TIGR00505">
    <property type="entry name" value="ribA"/>
    <property type="match status" value="1"/>
</dbReference>
<feature type="domain" description="GTP cyclohydrolase II" evidence="21">
    <location>
        <begin position="209"/>
        <end position="365"/>
    </location>
</feature>
<dbReference type="PANTHER" id="PTHR21327">
    <property type="entry name" value="GTP CYCLOHYDROLASE II-RELATED"/>
    <property type="match status" value="1"/>
</dbReference>
<evidence type="ECO:0000256" key="6">
    <source>
        <dbReference type="ARBA" id="ARBA00005520"/>
    </source>
</evidence>
<keyword evidence="9 19" id="KW-0547">Nucleotide-binding</keyword>
<dbReference type="CDD" id="cd00641">
    <property type="entry name" value="GTP_cyclohydro2"/>
    <property type="match status" value="1"/>
</dbReference>
<feature type="active site" description="Proton acceptor" evidence="19">
    <location>
        <position position="321"/>
    </location>
</feature>
<evidence type="ECO:0000256" key="17">
    <source>
        <dbReference type="ARBA" id="ARBA00043932"/>
    </source>
</evidence>
<comment type="function">
    <text evidence="3 20">Catalyzes the conversion of D-ribulose 5-phosphate to formate and 3,4-dihydroxy-2-butanone 4-phosphate.</text>
</comment>
<keyword evidence="10 19" id="KW-0378">Hydrolase</keyword>
<feature type="binding site" evidence="19">
    <location>
        <begin position="287"/>
        <end position="289"/>
    </location>
    <ligand>
        <name>GTP</name>
        <dbReference type="ChEBI" id="CHEBI:37565"/>
    </ligand>
</feature>
<dbReference type="EC" id="4.1.99.12" evidence="20"/>
<keyword evidence="14 20" id="KW-0464">Manganese</keyword>
<evidence type="ECO:0000256" key="14">
    <source>
        <dbReference type="ARBA" id="ARBA00023211"/>
    </source>
</evidence>
<feature type="binding site" evidence="19">
    <location>
        <position position="262"/>
    </location>
    <ligand>
        <name>Zn(2+)</name>
        <dbReference type="ChEBI" id="CHEBI:29105"/>
        <note>catalytic</note>
    </ligand>
</feature>
<comment type="pathway">
    <text evidence="4 19">Cofactor biosynthesis; riboflavin biosynthesis; 5-amino-6-(D-ribitylamino)uracil from GTP: step 1/4.</text>
</comment>
<dbReference type="NCBIfam" id="NF001591">
    <property type="entry name" value="PRK00393.1"/>
    <property type="match status" value="1"/>
</dbReference>
<dbReference type="PANTHER" id="PTHR21327:SF18">
    <property type="entry name" value="3,4-DIHYDROXY-2-BUTANONE 4-PHOSPHATE SYNTHASE"/>
    <property type="match status" value="1"/>
</dbReference>
<dbReference type="PATRIC" id="fig|695563.3.peg.1025"/>
<reference evidence="22 23" key="1">
    <citation type="journal article" date="2015" name="Genome Announc.">
        <title>Expanding the biotechnology potential of lactobacilli through comparative genomics of 213 strains and associated genera.</title>
        <authorList>
            <person name="Sun Z."/>
            <person name="Harris H.M."/>
            <person name="McCann A."/>
            <person name="Guo C."/>
            <person name="Argimon S."/>
            <person name="Zhang W."/>
            <person name="Yang X."/>
            <person name="Jeffery I.B."/>
            <person name="Cooney J.C."/>
            <person name="Kagawa T.F."/>
            <person name="Liu W."/>
            <person name="Song Y."/>
            <person name="Salvetti E."/>
            <person name="Wrobel A."/>
            <person name="Rasinkangas P."/>
            <person name="Parkhill J."/>
            <person name="Rea M.C."/>
            <person name="O'Sullivan O."/>
            <person name="Ritari J."/>
            <person name="Douillard F.P."/>
            <person name="Paul Ross R."/>
            <person name="Yang R."/>
            <person name="Briner A.E."/>
            <person name="Felis G.E."/>
            <person name="de Vos W.M."/>
            <person name="Barrangou R."/>
            <person name="Klaenhammer T.R."/>
            <person name="Caufield P.W."/>
            <person name="Cui Y."/>
            <person name="Zhang H."/>
            <person name="O'Toole P.W."/>
        </authorList>
    </citation>
    <scope>NUCLEOTIDE SEQUENCE [LARGE SCALE GENOMIC DNA]</scope>
    <source>
        <strain evidence="22 23">DSM 16698</strain>
    </source>
</reference>
<comment type="similarity">
    <text evidence="19">Belongs to the GTP cyclohydrolase II family.</text>
</comment>
<feature type="binding site" evidence="20">
    <location>
        <position position="28"/>
    </location>
    <ligand>
        <name>Mg(2+)</name>
        <dbReference type="ChEBI" id="CHEBI:18420"/>
        <label>2</label>
    </ligand>
</feature>
<dbReference type="SUPFAM" id="SSF142695">
    <property type="entry name" value="RibA-like"/>
    <property type="match status" value="1"/>
</dbReference>
<dbReference type="EC" id="3.5.4.25" evidence="19"/>
<comment type="function">
    <text evidence="17 19">Catalyzes the conversion of GTP to 2,5-diamino-6-ribosylamino-4(3H)-pyrimidinone 5'-phosphate (DARP), formate and pyrophosphate.</text>
</comment>
<comment type="caution">
    <text evidence="22">The sequence shown here is derived from an EMBL/GenBank/DDBJ whole genome shotgun (WGS) entry which is preliminary data.</text>
</comment>
<feature type="binding site" evidence="19">
    <location>
        <begin position="244"/>
        <end position="248"/>
    </location>
    <ligand>
        <name>GTP</name>
        <dbReference type="ChEBI" id="CHEBI:37565"/>
    </ligand>
</feature>
<keyword evidence="15 20" id="KW-0456">Lyase</keyword>
<name>A0A0R2KJG4_LACAM</name>
<dbReference type="RefSeq" id="WP_056940358.1">
    <property type="nucleotide sequence ID" value="NZ_JQBQ01000030.1"/>
</dbReference>
<protein>
    <recommendedName>
        <fullName evidence="19 20">Multifunctional fusion protein</fullName>
    </recommendedName>
    <domain>
        <recommendedName>
            <fullName evidence="19">GTP cyclohydrolase-2</fullName>
            <ecNumber evidence="19">3.5.4.25</ecNumber>
        </recommendedName>
        <alternativeName>
            <fullName evidence="19">GTP cyclohydrolase II</fullName>
        </alternativeName>
    </domain>
    <domain>
        <recommendedName>
            <fullName evidence="20">3,4-dihydroxy-2-butanone 4-phosphate synthase</fullName>
            <shortName evidence="20">DHBP synthase</shortName>
            <ecNumber evidence="20">4.1.99.12</ecNumber>
        </recommendedName>
    </domain>
</protein>
<feature type="binding site" evidence="19">
    <location>
        <position position="349"/>
    </location>
    <ligand>
        <name>GTP</name>
        <dbReference type="ChEBI" id="CHEBI:37565"/>
    </ligand>
</feature>
<dbReference type="Proteomes" id="UP000051529">
    <property type="component" value="Unassembled WGS sequence"/>
</dbReference>
<organism evidence="22 23">
    <name type="scientific">Lactobacillus amylovorus subsp. animalium DSM 16698</name>
    <dbReference type="NCBI Taxonomy" id="695563"/>
    <lineage>
        <taxon>Bacteria</taxon>
        <taxon>Bacillati</taxon>
        <taxon>Bacillota</taxon>
        <taxon>Bacilli</taxon>
        <taxon>Lactobacillales</taxon>
        <taxon>Lactobacillaceae</taxon>
        <taxon>Lactobacillus</taxon>
        <taxon>Lactobacillus amylovorus subsp. animalium</taxon>
    </lineage>
</organism>
<dbReference type="InterPro" id="IPR017945">
    <property type="entry name" value="DHBP_synth_RibB-like_a/b_dom"/>
</dbReference>
<comment type="pathway">
    <text evidence="5 20">Cofactor biosynthesis; riboflavin biosynthesis; 2-hydroxy-3-oxobutyl phosphate from D-ribulose 5-phosphate: step 1/1.</text>
</comment>
<dbReference type="InterPro" id="IPR000926">
    <property type="entry name" value="RibA"/>
</dbReference>
<dbReference type="GO" id="GO:0030145">
    <property type="term" value="F:manganese ion binding"/>
    <property type="evidence" value="ECO:0007669"/>
    <property type="project" value="UniProtKB-UniRule"/>
</dbReference>
<feature type="site" description="Essential for catalytic activity" evidence="20">
    <location>
        <position position="125"/>
    </location>
</feature>
<dbReference type="GO" id="GO:0008686">
    <property type="term" value="F:3,4-dihydroxy-2-butanone-4-phosphate synthase activity"/>
    <property type="evidence" value="ECO:0007669"/>
    <property type="project" value="UniProtKB-UniRule"/>
</dbReference>
<feature type="binding site" evidence="20">
    <location>
        <begin position="27"/>
        <end position="28"/>
    </location>
    <ligand>
        <name>D-ribulose 5-phosphate</name>
        <dbReference type="ChEBI" id="CHEBI:58121"/>
    </ligand>
</feature>
<keyword evidence="16" id="KW-0511">Multifunctional enzyme</keyword>
<comment type="catalytic activity">
    <reaction evidence="1 20">
        <text>D-ribulose 5-phosphate = (2S)-2-hydroxy-3-oxobutyl phosphate + formate + H(+)</text>
        <dbReference type="Rhea" id="RHEA:18457"/>
        <dbReference type="ChEBI" id="CHEBI:15378"/>
        <dbReference type="ChEBI" id="CHEBI:15740"/>
        <dbReference type="ChEBI" id="CHEBI:58121"/>
        <dbReference type="ChEBI" id="CHEBI:58830"/>
        <dbReference type="EC" id="4.1.99.12"/>
    </reaction>
</comment>
<accession>A0A0R2KJG4</accession>
<dbReference type="HAMAP" id="MF_00179">
    <property type="entry name" value="RibA"/>
    <property type="match status" value="1"/>
</dbReference>
<evidence type="ECO:0000256" key="19">
    <source>
        <dbReference type="HAMAP-Rule" id="MF_00179"/>
    </source>
</evidence>
<feature type="binding site" evidence="20">
    <location>
        <begin position="139"/>
        <end position="143"/>
    </location>
    <ligand>
        <name>D-ribulose 5-phosphate</name>
        <dbReference type="ChEBI" id="CHEBI:58121"/>
    </ligand>
</feature>
<keyword evidence="8 20" id="KW-0479">Metal-binding</keyword>
<evidence type="ECO:0000256" key="5">
    <source>
        <dbReference type="ARBA" id="ARBA00004904"/>
    </source>
</evidence>
<dbReference type="HAMAP" id="MF_00180">
    <property type="entry name" value="RibB"/>
    <property type="match status" value="1"/>
</dbReference>
<feature type="binding site" evidence="19">
    <location>
        <position position="260"/>
    </location>
    <ligand>
        <name>Zn(2+)</name>
        <dbReference type="ChEBI" id="CHEBI:29105"/>
        <note>catalytic</note>
    </ligand>
</feature>
<dbReference type="InterPro" id="IPR000422">
    <property type="entry name" value="DHBP_synthase_RibB"/>
</dbReference>
<dbReference type="PIRSF" id="PIRSF001259">
    <property type="entry name" value="RibA"/>
    <property type="match status" value="1"/>
</dbReference>
<feature type="active site" description="Nucleophile" evidence="19">
    <location>
        <position position="323"/>
    </location>
</feature>
<evidence type="ECO:0000256" key="18">
    <source>
        <dbReference type="ARBA" id="ARBA00049295"/>
    </source>
</evidence>
<feature type="binding site" evidence="19">
    <location>
        <position position="344"/>
    </location>
    <ligand>
        <name>GTP</name>
        <dbReference type="ChEBI" id="CHEBI:37565"/>
    </ligand>
</feature>
<sequence length="391" mass="43708">MDVKKIQNAIQWMKNGGLVIVADDEDRESEGDMIGIGSKVTPENVNFMTKYARGLLCTSVGREVAERLKLPQMESNNTDPYGTAFTISVDYKTTTTGISAYDRAATIKAIADPTTKPEDFFRPGHCFPLVAKDGLVLERNGHTEASVTLAKLAGEQPVAYICEVMKADGHMARRPQLREIAKEHHMPFLTIAELQEYVKSAVSKPSDFVNFPTKYGDFKIKALDDNNLVILKGKIDPNKPMLVRLHSECMTGDTFGSMRCDCGDQLHNAMKQIEKNGSGMILYLRQEGRGIGLANKLKAYALQDQGYDTYDANKVLGFKPDERDYKTAAKILKDMGIHQIDLLTNNPDKIGQLEDYGIKINKRIPLEIPANDVDYAYLETKRDKFHHILAL</sequence>
<dbReference type="GO" id="GO:0005525">
    <property type="term" value="F:GTP binding"/>
    <property type="evidence" value="ECO:0007669"/>
    <property type="project" value="UniProtKB-KW"/>
</dbReference>
<comment type="cofactor">
    <cofactor evidence="20">
        <name>Mg(2+)</name>
        <dbReference type="ChEBI" id="CHEBI:18420"/>
    </cofactor>
    <cofactor evidence="20">
        <name>Mn(2+)</name>
        <dbReference type="ChEBI" id="CHEBI:29035"/>
    </cofactor>
    <text evidence="20">Binds 2 divalent metal cations per subunit. Magnesium or manganese.</text>
</comment>
<evidence type="ECO:0000256" key="13">
    <source>
        <dbReference type="ARBA" id="ARBA00023134"/>
    </source>
</evidence>
<dbReference type="NCBIfam" id="TIGR00506">
    <property type="entry name" value="ribB"/>
    <property type="match status" value="1"/>
</dbReference>
<dbReference type="InterPro" id="IPR036144">
    <property type="entry name" value="RibA-like_sf"/>
</dbReference>
<evidence type="ECO:0000256" key="3">
    <source>
        <dbReference type="ARBA" id="ARBA00002284"/>
    </source>
</evidence>
<comment type="cofactor">
    <cofactor evidence="19">
        <name>Zn(2+)</name>
        <dbReference type="ChEBI" id="CHEBI:29105"/>
    </cofactor>
    <text evidence="19">Binds 1 zinc ion per subunit.</text>
</comment>
<comment type="catalytic activity">
    <reaction evidence="18 19">
        <text>GTP + 4 H2O = 2,5-diamino-6-hydroxy-4-(5-phosphoribosylamino)-pyrimidine + formate + 2 phosphate + 3 H(+)</text>
        <dbReference type="Rhea" id="RHEA:23704"/>
        <dbReference type="ChEBI" id="CHEBI:15377"/>
        <dbReference type="ChEBI" id="CHEBI:15378"/>
        <dbReference type="ChEBI" id="CHEBI:15740"/>
        <dbReference type="ChEBI" id="CHEBI:37565"/>
        <dbReference type="ChEBI" id="CHEBI:43474"/>
        <dbReference type="ChEBI" id="CHEBI:58614"/>
        <dbReference type="EC" id="3.5.4.25"/>
    </reaction>
</comment>
<dbReference type="EMBL" id="JQBQ01000030">
    <property type="protein sequence ID" value="KRN89505.1"/>
    <property type="molecule type" value="Genomic_DNA"/>
</dbReference>
<evidence type="ECO:0000259" key="21">
    <source>
        <dbReference type="Pfam" id="PF00925"/>
    </source>
</evidence>
<keyword evidence="13 19" id="KW-0342">GTP-binding</keyword>
<evidence type="ECO:0000256" key="12">
    <source>
        <dbReference type="ARBA" id="ARBA00022842"/>
    </source>
</evidence>
<dbReference type="GO" id="GO:0003935">
    <property type="term" value="F:GTP cyclohydrolase II activity"/>
    <property type="evidence" value="ECO:0007669"/>
    <property type="project" value="UniProtKB-UniRule"/>
</dbReference>
<gene>
    <name evidence="20" type="primary">ribB</name>
    <name evidence="19" type="synonym">ribA</name>
    <name evidence="22" type="ORF">IV44_GL000973</name>
</gene>
<dbReference type="SUPFAM" id="SSF55821">
    <property type="entry name" value="YrdC/RibB"/>
    <property type="match status" value="1"/>
</dbReference>
<evidence type="ECO:0000256" key="10">
    <source>
        <dbReference type="ARBA" id="ARBA00022801"/>
    </source>
</evidence>
<feature type="binding site" evidence="19">
    <location>
        <position position="265"/>
    </location>
    <ligand>
        <name>GTP</name>
        <dbReference type="ChEBI" id="CHEBI:37565"/>
    </ligand>
</feature>
<proteinExistence type="inferred from homology"/>
<comment type="subunit">
    <text evidence="20">Homodimer.</text>
</comment>
<feature type="binding site" evidence="20">
    <location>
        <position position="32"/>
    </location>
    <ligand>
        <name>D-ribulose 5-phosphate</name>
        <dbReference type="ChEBI" id="CHEBI:58121"/>
    </ligand>
</feature>
<dbReference type="Pfam" id="PF00925">
    <property type="entry name" value="GTP_cyclohydro2"/>
    <property type="match status" value="1"/>
</dbReference>
<comment type="similarity">
    <text evidence="20">Belongs to the DHBP synthase family.</text>
</comment>
<dbReference type="FunFam" id="3.90.870.10:FF:000001">
    <property type="entry name" value="Riboflavin biosynthesis protein RibBA"/>
    <property type="match status" value="1"/>
</dbReference>
<keyword evidence="7 20" id="KW-0686">Riboflavin biosynthesis</keyword>
<evidence type="ECO:0000256" key="15">
    <source>
        <dbReference type="ARBA" id="ARBA00023239"/>
    </source>
</evidence>
<dbReference type="GO" id="GO:0009231">
    <property type="term" value="P:riboflavin biosynthetic process"/>
    <property type="evidence" value="ECO:0007669"/>
    <property type="project" value="UniProtKB-UniRule"/>
</dbReference>
<dbReference type="AlphaFoldDB" id="A0A0R2KJG4"/>
<dbReference type="Pfam" id="PF00926">
    <property type="entry name" value="DHBP_synthase"/>
    <property type="match status" value="1"/>
</dbReference>
<comment type="similarity">
    <text evidence="6">In the N-terminal section; belongs to the DHBP synthase family.</text>
</comment>
<dbReference type="FunFam" id="3.40.50.10990:FF:000001">
    <property type="entry name" value="Riboflavin biosynthesis protein RibBA"/>
    <property type="match status" value="1"/>
</dbReference>
<evidence type="ECO:0000313" key="23">
    <source>
        <dbReference type="Proteomes" id="UP000051529"/>
    </source>
</evidence>
<dbReference type="GO" id="GO:0005829">
    <property type="term" value="C:cytosol"/>
    <property type="evidence" value="ECO:0007669"/>
    <property type="project" value="TreeGrafter"/>
</dbReference>
<evidence type="ECO:0000256" key="20">
    <source>
        <dbReference type="HAMAP-Rule" id="MF_00180"/>
    </source>
</evidence>
<feature type="binding site" evidence="19">
    <location>
        <position position="249"/>
    </location>
    <ligand>
        <name>Zn(2+)</name>
        <dbReference type="ChEBI" id="CHEBI:29105"/>
        <note>catalytic</note>
    </ligand>
</feature>
<evidence type="ECO:0000256" key="9">
    <source>
        <dbReference type="ARBA" id="ARBA00022741"/>
    </source>
</evidence>
<dbReference type="UniPathway" id="UPA00275">
    <property type="reaction ID" value="UER00399"/>
</dbReference>